<comment type="caution">
    <text evidence="2">The sequence shown here is derived from an EMBL/GenBank/DDBJ whole genome shotgun (WGS) entry which is preliminary data.</text>
</comment>
<dbReference type="Pfam" id="PF01243">
    <property type="entry name" value="PNPOx_N"/>
    <property type="match status" value="1"/>
</dbReference>
<feature type="domain" description="Pyridoxamine 5'-phosphate oxidase N-terminal" evidence="1">
    <location>
        <begin position="10"/>
        <end position="90"/>
    </location>
</feature>
<dbReference type="EMBL" id="PYAV01000002">
    <property type="protein sequence ID" value="PSL50836.1"/>
    <property type="molecule type" value="Genomic_DNA"/>
</dbReference>
<dbReference type="Proteomes" id="UP000242310">
    <property type="component" value="Unassembled WGS sequence"/>
</dbReference>
<dbReference type="InterPro" id="IPR011576">
    <property type="entry name" value="Pyridox_Oxase_N"/>
</dbReference>
<dbReference type="NCBIfam" id="NF005232">
    <property type="entry name" value="PRK06733.1"/>
    <property type="match status" value="1"/>
</dbReference>
<name>A0A2P8HX85_9BACI</name>
<gene>
    <name evidence="2" type="ORF">B0H94_102112</name>
</gene>
<dbReference type="OrthoDB" id="2381603at2"/>
<evidence type="ECO:0000259" key="1">
    <source>
        <dbReference type="Pfam" id="PF01243"/>
    </source>
</evidence>
<dbReference type="RefSeq" id="WP_106587557.1">
    <property type="nucleotide sequence ID" value="NZ_PYAV01000002.1"/>
</dbReference>
<reference evidence="2 3" key="1">
    <citation type="submission" date="2018-03" db="EMBL/GenBank/DDBJ databases">
        <title>Genomic Encyclopedia of Type Strains, Phase III (KMG-III): the genomes of soil and plant-associated and newly described type strains.</title>
        <authorList>
            <person name="Whitman W."/>
        </authorList>
    </citation>
    <scope>NUCLEOTIDE SEQUENCE [LARGE SCALE GENOMIC DNA]</scope>
    <source>
        <strain evidence="2 3">CGMCC 1.07653</strain>
    </source>
</reference>
<sequence length="155" mass="17365">MVNRVDTKLKDDLLKMLKNEQFVTLATVHHETGSPDMNSISWVYAPDEKTIRFAVDRRSRSVENIKQKPEATLNIIGSGSSYAVFGQAEVKVDVIEGPPLKLALIELTVNEVKDIMFYGARVTKSVAYEKTYDEEAAAKLDRQVMTALQTVNDQS</sequence>
<proteinExistence type="predicted"/>
<keyword evidence="3" id="KW-1185">Reference proteome</keyword>
<dbReference type="AlphaFoldDB" id="A0A2P8HX85"/>
<evidence type="ECO:0000313" key="3">
    <source>
        <dbReference type="Proteomes" id="UP000242310"/>
    </source>
</evidence>
<dbReference type="InterPro" id="IPR012349">
    <property type="entry name" value="Split_barrel_FMN-bd"/>
</dbReference>
<organism evidence="2 3">
    <name type="scientific">Salsuginibacillus halophilus</name>
    <dbReference type="NCBI Taxonomy" id="517424"/>
    <lineage>
        <taxon>Bacteria</taxon>
        <taxon>Bacillati</taxon>
        <taxon>Bacillota</taxon>
        <taxon>Bacilli</taxon>
        <taxon>Bacillales</taxon>
        <taxon>Bacillaceae</taxon>
        <taxon>Salsuginibacillus</taxon>
    </lineage>
</organism>
<accession>A0A2P8HX85</accession>
<dbReference type="Gene3D" id="2.30.110.10">
    <property type="entry name" value="Electron Transport, Fmn-binding Protein, Chain A"/>
    <property type="match status" value="1"/>
</dbReference>
<dbReference type="SUPFAM" id="SSF50475">
    <property type="entry name" value="FMN-binding split barrel"/>
    <property type="match status" value="1"/>
</dbReference>
<protein>
    <submittedName>
        <fullName evidence="2">Pyridoxamine 5'-phosphate oxidase</fullName>
    </submittedName>
</protein>
<evidence type="ECO:0000313" key="2">
    <source>
        <dbReference type="EMBL" id="PSL50836.1"/>
    </source>
</evidence>